<reference evidence="2" key="1">
    <citation type="submission" date="2017-02" db="UniProtKB">
        <authorList>
            <consortium name="WormBaseParasite"/>
        </authorList>
    </citation>
    <scope>IDENTIFICATION</scope>
</reference>
<name>A0A0N5A9Y0_9BILA</name>
<organism evidence="1 2">
    <name type="scientific">Syphacia muris</name>
    <dbReference type="NCBI Taxonomy" id="451379"/>
    <lineage>
        <taxon>Eukaryota</taxon>
        <taxon>Metazoa</taxon>
        <taxon>Ecdysozoa</taxon>
        <taxon>Nematoda</taxon>
        <taxon>Chromadorea</taxon>
        <taxon>Rhabditida</taxon>
        <taxon>Spirurina</taxon>
        <taxon>Oxyuridomorpha</taxon>
        <taxon>Oxyuroidea</taxon>
        <taxon>Oxyuridae</taxon>
        <taxon>Syphacia</taxon>
    </lineage>
</organism>
<accession>A0A0N5A9Y0</accession>
<evidence type="ECO:0000313" key="2">
    <source>
        <dbReference type="WBParaSite" id="SMUV_0000094001-mRNA-1"/>
    </source>
</evidence>
<keyword evidence="1" id="KW-1185">Reference proteome</keyword>
<dbReference type="AlphaFoldDB" id="A0A0N5A9Y0"/>
<dbReference type="PANTHER" id="PTHR37427:SF2">
    <property type="entry name" value="SECRETED PROTEIN"/>
    <property type="match status" value="1"/>
</dbReference>
<dbReference type="WBParaSite" id="SMUV_0000094001-mRNA-1">
    <property type="protein sequence ID" value="SMUV_0000094001-mRNA-1"/>
    <property type="gene ID" value="SMUV_0000094001"/>
</dbReference>
<proteinExistence type="predicted"/>
<protein>
    <submittedName>
        <fullName evidence="2">ZP domain-containing protein</fullName>
    </submittedName>
</protein>
<dbReference type="PANTHER" id="PTHR37427">
    <property type="entry name" value="PROTEIN CBG20963-RELATED"/>
    <property type="match status" value="1"/>
</dbReference>
<dbReference type="Proteomes" id="UP000046393">
    <property type="component" value="Unplaced"/>
</dbReference>
<evidence type="ECO:0000313" key="1">
    <source>
        <dbReference type="Proteomes" id="UP000046393"/>
    </source>
</evidence>
<sequence length="121" mass="13357">MVVDVGAECNITMEITSETSKPVLLKVVFYNGTQTPWTNLKHSGSTVTYHLHDSTCGRKPTELRARLAQDKASKKYQTSSSFIDGSGSVSYKVLNGIFGPYPKMKSRFGILCAFGDCGRRR</sequence>